<evidence type="ECO:0000313" key="2">
    <source>
        <dbReference type="Proteomes" id="UP000242188"/>
    </source>
</evidence>
<protein>
    <recommendedName>
        <fullName evidence="3">B box-type domain-containing protein</fullName>
    </recommendedName>
</protein>
<proteinExistence type="predicted"/>
<sequence>MAGNLSIECGVHLGIQVTAVCVTCDATLVCVECITGELHQGHVFGKTSKIADDIKRKLNSKEANYCKVITSLESDLYEARVMKRQQDSEQKERVDSINTQRLILIHTVNEMADDFISKYEIQTQCNCVQLQDAIKDISSKLENIKRHRADIRRVIAEKEDIAVVHGSRKLTDFDEQRKVYPELASIEFTSGKVNTHQLKLMFGGKDVELEGREFLQGAQAPTNLIHPTNRGSSAGGHIMRQGIELVLQSSFKHNATSYVTRMCGESTGNTWLTCQNEREITLVDRTGQVQKNVTFDTVVISMTAVGENTLLVCGFDEREIRKVSLPSGRVTSAFSTGKLYPNYICTAPSGDLFVTLMEKRSFNVTSKSKRVLVRYSQKGERKDRARHDDRGDALFVWPMRMRISNTGEVLGGTNSTDKSNNHLVFLNSDLTVRLRYLGNGKVVSRKEKFDTTTYKPDTKYAIADFIFDKFDNIILCEAHSRRIQLVSRDCLPMLTLQSTQEHTPMAMTMTDDDIWLGFTDRTVQVYKYKWTNSWTTN</sequence>
<dbReference type="Gene3D" id="2.120.10.30">
    <property type="entry name" value="TolB, C-terminal domain"/>
    <property type="match status" value="1"/>
</dbReference>
<evidence type="ECO:0008006" key="3">
    <source>
        <dbReference type="Google" id="ProtNLM"/>
    </source>
</evidence>
<accession>A0A210QYK0</accession>
<dbReference type="EMBL" id="NEDP02001206">
    <property type="protein sequence ID" value="OWF53816.1"/>
    <property type="molecule type" value="Genomic_DNA"/>
</dbReference>
<dbReference type="SUPFAM" id="SSF57845">
    <property type="entry name" value="B-box zinc-binding domain"/>
    <property type="match status" value="1"/>
</dbReference>
<dbReference type="AlphaFoldDB" id="A0A210QYK0"/>
<comment type="caution">
    <text evidence="1">The sequence shown here is derived from an EMBL/GenBank/DDBJ whole genome shotgun (WGS) entry which is preliminary data.</text>
</comment>
<name>A0A210QYK0_MIZYE</name>
<dbReference type="InterPro" id="IPR011042">
    <property type="entry name" value="6-blade_b-propeller_TolB-like"/>
</dbReference>
<dbReference type="OrthoDB" id="6071540at2759"/>
<dbReference type="Gene3D" id="3.30.160.60">
    <property type="entry name" value="Classic Zinc Finger"/>
    <property type="match status" value="1"/>
</dbReference>
<evidence type="ECO:0000313" key="1">
    <source>
        <dbReference type="EMBL" id="OWF53816.1"/>
    </source>
</evidence>
<dbReference type="CDD" id="cd19756">
    <property type="entry name" value="Bbox2"/>
    <property type="match status" value="1"/>
</dbReference>
<organism evidence="1 2">
    <name type="scientific">Mizuhopecten yessoensis</name>
    <name type="common">Japanese scallop</name>
    <name type="synonym">Patinopecten yessoensis</name>
    <dbReference type="NCBI Taxonomy" id="6573"/>
    <lineage>
        <taxon>Eukaryota</taxon>
        <taxon>Metazoa</taxon>
        <taxon>Spiralia</taxon>
        <taxon>Lophotrochozoa</taxon>
        <taxon>Mollusca</taxon>
        <taxon>Bivalvia</taxon>
        <taxon>Autobranchia</taxon>
        <taxon>Pteriomorphia</taxon>
        <taxon>Pectinida</taxon>
        <taxon>Pectinoidea</taxon>
        <taxon>Pectinidae</taxon>
        <taxon>Mizuhopecten</taxon>
    </lineage>
</organism>
<reference evidence="1 2" key="1">
    <citation type="journal article" date="2017" name="Nat. Ecol. Evol.">
        <title>Scallop genome provides insights into evolution of bilaterian karyotype and development.</title>
        <authorList>
            <person name="Wang S."/>
            <person name="Zhang J."/>
            <person name="Jiao W."/>
            <person name="Li J."/>
            <person name="Xun X."/>
            <person name="Sun Y."/>
            <person name="Guo X."/>
            <person name="Huan P."/>
            <person name="Dong B."/>
            <person name="Zhang L."/>
            <person name="Hu X."/>
            <person name="Sun X."/>
            <person name="Wang J."/>
            <person name="Zhao C."/>
            <person name="Wang Y."/>
            <person name="Wang D."/>
            <person name="Huang X."/>
            <person name="Wang R."/>
            <person name="Lv J."/>
            <person name="Li Y."/>
            <person name="Zhang Z."/>
            <person name="Liu B."/>
            <person name="Lu W."/>
            <person name="Hui Y."/>
            <person name="Liang J."/>
            <person name="Zhou Z."/>
            <person name="Hou R."/>
            <person name="Li X."/>
            <person name="Liu Y."/>
            <person name="Li H."/>
            <person name="Ning X."/>
            <person name="Lin Y."/>
            <person name="Zhao L."/>
            <person name="Xing Q."/>
            <person name="Dou J."/>
            <person name="Li Y."/>
            <person name="Mao J."/>
            <person name="Guo H."/>
            <person name="Dou H."/>
            <person name="Li T."/>
            <person name="Mu C."/>
            <person name="Jiang W."/>
            <person name="Fu Q."/>
            <person name="Fu X."/>
            <person name="Miao Y."/>
            <person name="Liu J."/>
            <person name="Yu Q."/>
            <person name="Li R."/>
            <person name="Liao H."/>
            <person name="Li X."/>
            <person name="Kong Y."/>
            <person name="Jiang Z."/>
            <person name="Chourrout D."/>
            <person name="Li R."/>
            <person name="Bao Z."/>
        </authorList>
    </citation>
    <scope>NUCLEOTIDE SEQUENCE [LARGE SCALE GENOMIC DNA]</scope>
    <source>
        <strain evidence="1 2">PY_sf001</strain>
    </source>
</reference>
<keyword evidence="2" id="KW-1185">Reference proteome</keyword>
<dbReference type="Proteomes" id="UP000242188">
    <property type="component" value="Unassembled WGS sequence"/>
</dbReference>
<dbReference type="SUPFAM" id="SSF63829">
    <property type="entry name" value="Calcium-dependent phosphotriesterase"/>
    <property type="match status" value="1"/>
</dbReference>
<gene>
    <name evidence="1" type="ORF">KP79_PYT22465</name>
</gene>